<evidence type="ECO:0000313" key="2">
    <source>
        <dbReference type="EMBL" id="MVU76065.1"/>
    </source>
</evidence>
<gene>
    <name evidence="2" type="ORF">GPX89_02260</name>
</gene>
<accession>A0A7K1UNZ9</accession>
<sequence>MNLFGDLPGFAGGPMVPVPAAGDPAPVPEEPEYEELSISGDIRDRSWDSLPTARPGHRTSLWEDPERAAALQGPLSATDPVLGVEATTQSGIARVDRHITYHEIEMHSTVEVSTTIRIKLEAHP</sequence>
<feature type="region of interest" description="Disordered" evidence="1">
    <location>
        <begin position="15"/>
        <end position="59"/>
    </location>
</feature>
<dbReference type="RefSeq" id="WP_157354820.1">
    <property type="nucleotide sequence ID" value="NZ_WRPP01000001.1"/>
</dbReference>
<evidence type="ECO:0000313" key="3">
    <source>
        <dbReference type="Proteomes" id="UP000466794"/>
    </source>
</evidence>
<organism evidence="2 3">
    <name type="scientific">Nocardia terrae</name>
    <dbReference type="NCBI Taxonomy" id="2675851"/>
    <lineage>
        <taxon>Bacteria</taxon>
        <taxon>Bacillati</taxon>
        <taxon>Actinomycetota</taxon>
        <taxon>Actinomycetes</taxon>
        <taxon>Mycobacteriales</taxon>
        <taxon>Nocardiaceae</taxon>
        <taxon>Nocardia</taxon>
    </lineage>
</organism>
<keyword evidence="3" id="KW-1185">Reference proteome</keyword>
<feature type="compositionally biased region" description="Low complexity" evidence="1">
    <location>
        <begin position="15"/>
        <end position="24"/>
    </location>
</feature>
<dbReference type="Proteomes" id="UP000466794">
    <property type="component" value="Unassembled WGS sequence"/>
</dbReference>
<evidence type="ECO:0000256" key="1">
    <source>
        <dbReference type="SAM" id="MobiDB-lite"/>
    </source>
</evidence>
<proteinExistence type="predicted"/>
<comment type="caution">
    <text evidence="2">The sequence shown here is derived from an EMBL/GenBank/DDBJ whole genome shotgun (WGS) entry which is preliminary data.</text>
</comment>
<protein>
    <submittedName>
        <fullName evidence="2">Uncharacterized protein</fullName>
    </submittedName>
</protein>
<reference evidence="2 3" key="1">
    <citation type="submission" date="2019-12" db="EMBL/GenBank/DDBJ databases">
        <title>Nocardia sp. nov. ET3-3 isolated from soil.</title>
        <authorList>
            <person name="Kanchanasin P."/>
            <person name="Tanasupawat S."/>
            <person name="Yuki M."/>
            <person name="Kudo T."/>
        </authorList>
    </citation>
    <scope>NUCLEOTIDE SEQUENCE [LARGE SCALE GENOMIC DNA]</scope>
    <source>
        <strain evidence="2 3">ET3-3</strain>
    </source>
</reference>
<dbReference type="EMBL" id="WRPP01000001">
    <property type="protein sequence ID" value="MVU76065.1"/>
    <property type="molecule type" value="Genomic_DNA"/>
</dbReference>
<name>A0A7K1UNZ9_9NOCA</name>
<dbReference type="AlphaFoldDB" id="A0A7K1UNZ9"/>